<evidence type="ECO:0000259" key="6">
    <source>
        <dbReference type="PROSITE" id="PS50811"/>
    </source>
</evidence>
<dbReference type="InterPro" id="IPR003657">
    <property type="entry name" value="WRKY_dom"/>
</dbReference>
<evidence type="ECO:0000313" key="7">
    <source>
        <dbReference type="EMBL" id="KAJ9546211.1"/>
    </source>
</evidence>
<dbReference type="Pfam" id="PF03106">
    <property type="entry name" value="WRKY"/>
    <property type="match status" value="1"/>
</dbReference>
<dbReference type="SUPFAM" id="SSF118290">
    <property type="entry name" value="WRKY DNA-binding domain"/>
    <property type="match status" value="1"/>
</dbReference>
<dbReference type="SMART" id="SM00774">
    <property type="entry name" value="WRKY"/>
    <property type="match status" value="1"/>
</dbReference>
<keyword evidence="5" id="KW-0539">Nucleus</keyword>
<keyword evidence="2" id="KW-0805">Transcription regulation</keyword>
<sequence>MESSSSPNYNKALIGELKKGRDYTKKLQNLLRRNNHNDSAEDLVVKILRSFSDSLSMLTCCTSGDSYSVSACSSDRILDSGESKKKPAPVVKDRRGCYTRRKTENSMIKIVDRIEDGFAWRKYGQRKILNAKYPRCTHKTEGCKALKQAQKLEDGSEKFHVIYIGHHTCQNGHQNTQTFSDSGDLSFFLLNFDYTKINNSSSLSSITNVQNTPLVEHEDAQSGDLVAFNTNHGQSWKDMIGDLGPSYEELFNNEAYPVQKLLNLLRRNILNDSAEDLVIKILRSFSDSLSVLTSGDSYPVSACSGDRKLNSNILLVEQEDDSNAQSGEHVAFNTNHGQSSIPIWKDMVGDPGSSHEEFFNNGDYLGGGFYV</sequence>
<evidence type="ECO:0000256" key="4">
    <source>
        <dbReference type="ARBA" id="ARBA00023163"/>
    </source>
</evidence>
<proteinExistence type="predicted"/>
<dbReference type="InterPro" id="IPR044810">
    <property type="entry name" value="WRKY_plant"/>
</dbReference>
<dbReference type="GO" id="GO:0003700">
    <property type="term" value="F:DNA-binding transcription factor activity"/>
    <property type="evidence" value="ECO:0007669"/>
    <property type="project" value="InterPro"/>
</dbReference>
<keyword evidence="3" id="KW-0238">DNA-binding</keyword>
<protein>
    <recommendedName>
        <fullName evidence="6">WRKY domain-containing protein</fullName>
    </recommendedName>
</protein>
<dbReference type="AlphaFoldDB" id="A0AA38T2D0"/>
<dbReference type="GO" id="GO:0005634">
    <property type="term" value="C:nucleus"/>
    <property type="evidence" value="ECO:0007669"/>
    <property type="project" value="UniProtKB-SubCell"/>
</dbReference>
<accession>A0AA38T2D0</accession>
<dbReference type="Gene3D" id="2.20.25.80">
    <property type="entry name" value="WRKY domain"/>
    <property type="match status" value="1"/>
</dbReference>
<gene>
    <name evidence="7" type="ORF">OSB04_025918</name>
</gene>
<organism evidence="7 8">
    <name type="scientific">Centaurea solstitialis</name>
    <name type="common">yellow star-thistle</name>
    <dbReference type="NCBI Taxonomy" id="347529"/>
    <lineage>
        <taxon>Eukaryota</taxon>
        <taxon>Viridiplantae</taxon>
        <taxon>Streptophyta</taxon>
        <taxon>Embryophyta</taxon>
        <taxon>Tracheophyta</taxon>
        <taxon>Spermatophyta</taxon>
        <taxon>Magnoliopsida</taxon>
        <taxon>eudicotyledons</taxon>
        <taxon>Gunneridae</taxon>
        <taxon>Pentapetalae</taxon>
        <taxon>asterids</taxon>
        <taxon>campanulids</taxon>
        <taxon>Asterales</taxon>
        <taxon>Asteraceae</taxon>
        <taxon>Carduoideae</taxon>
        <taxon>Cardueae</taxon>
        <taxon>Centaureinae</taxon>
        <taxon>Centaurea</taxon>
    </lineage>
</organism>
<evidence type="ECO:0000256" key="1">
    <source>
        <dbReference type="ARBA" id="ARBA00004123"/>
    </source>
</evidence>
<comment type="caution">
    <text evidence="7">The sequence shown here is derived from an EMBL/GenBank/DDBJ whole genome shotgun (WGS) entry which is preliminary data.</text>
</comment>
<dbReference type="GO" id="GO:0043565">
    <property type="term" value="F:sequence-specific DNA binding"/>
    <property type="evidence" value="ECO:0007669"/>
    <property type="project" value="InterPro"/>
</dbReference>
<dbReference type="Proteomes" id="UP001172457">
    <property type="component" value="Chromosome 6"/>
</dbReference>
<evidence type="ECO:0000256" key="3">
    <source>
        <dbReference type="ARBA" id="ARBA00023125"/>
    </source>
</evidence>
<keyword evidence="4" id="KW-0804">Transcription</keyword>
<evidence type="ECO:0000256" key="2">
    <source>
        <dbReference type="ARBA" id="ARBA00023015"/>
    </source>
</evidence>
<feature type="domain" description="WRKY" evidence="6">
    <location>
        <begin position="109"/>
        <end position="167"/>
    </location>
</feature>
<reference evidence="7" key="1">
    <citation type="submission" date="2023-03" db="EMBL/GenBank/DDBJ databases">
        <title>Chromosome-scale reference genome and RAD-based genetic map of yellow starthistle (Centaurea solstitialis) reveal putative structural variation and QTLs associated with invader traits.</title>
        <authorList>
            <person name="Reatini B."/>
            <person name="Cang F.A."/>
            <person name="Jiang Q."/>
            <person name="Mckibben M.T.W."/>
            <person name="Barker M.S."/>
            <person name="Rieseberg L.H."/>
            <person name="Dlugosch K.M."/>
        </authorList>
    </citation>
    <scope>NUCLEOTIDE SEQUENCE</scope>
    <source>
        <strain evidence="7">CAN-66</strain>
        <tissue evidence="7">Leaf</tissue>
    </source>
</reference>
<dbReference type="EMBL" id="JARYMX010000006">
    <property type="protein sequence ID" value="KAJ9546211.1"/>
    <property type="molecule type" value="Genomic_DNA"/>
</dbReference>
<name>A0AA38T2D0_9ASTR</name>
<evidence type="ECO:0000256" key="5">
    <source>
        <dbReference type="ARBA" id="ARBA00023242"/>
    </source>
</evidence>
<keyword evidence="8" id="KW-1185">Reference proteome</keyword>
<dbReference type="InterPro" id="IPR036576">
    <property type="entry name" value="WRKY_dom_sf"/>
</dbReference>
<dbReference type="PROSITE" id="PS50811">
    <property type="entry name" value="WRKY"/>
    <property type="match status" value="1"/>
</dbReference>
<comment type="subcellular location">
    <subcellularLocation>
        <location evidence="1">Nucleus</location>
    </subcellularLocation>
</comment>
<dbReference type="PANTHER" id="PTHR31282">
    <property type="entry name" value="WRKY TRANSCRIPTION FACTOR 21-RELATED"/>
    <property type="match status" value="1"/>
</dbReference>
<evidence type="ECO:0000313" key="8">
    <source>
        <dbReference type="Proteomes" id="UP001172457"/>
    </source>
</evidence>